<reference evidence="1" key="1">
    <citation type="journal article" date="2018" name="Genome Biol.">
        <title>SKESA: strategic k-mer extension for scrupulous assemblies.</title>
        <authorList>
            <person name="Souvorov A."/>
            <person name="Agarwala R."/>
            <person name="Lipman D.J."/>
        </authorList>
    </citation>
    <scope>NUCLEOTIDE SEQUENCE</scope>
    <source>
        <strain evidence="1">RS189</strain>
    </source>
</reference>
<evidence type="ECO:0000313" key="1">
    <source>
        <dbReference type="EMBL" id="HAT7591474.1"/>
    </source>
</evidence>
<protein>
    <submittedName>
        <fullName evidence="1">Uncharacterized protein</fullName>
    </submittedName>
</protein>
<dbReference type="AlphaFoldDB" id="A0AA37Z6Q1"/>
<dbReference type="Proteomes" id="UP000867745">
    <property type="component" value="Unassembled WGS sequence"/>
</dbReference>
<comment type="caution">
    <text evidence="1">The sequence shown here is derived from an EMBL/GenBank/DDBJ whole genome shotgun (WGS) entry which is preliminary data.</text>
</comment>
<organism evidence="1 2">
    <name type="scientific">Citrobacter werkmanii</name>
    <dbReference type="NCBI Taxonomy" id="67827"/>
    <lineage>
        <taxon>Bacteria</taxon>
        <taxon>Pseudomonadati</taxon>
        <taxon>Pseudomonadota</taxon>
        <taxon>Gammaproteobacteria</taxon>
        <taxon>Enterobacterales</taxon>
        <taxon>Enterobacteriaceae</taxon>
        <taxon>Citrobacter</taxon>
        <taxon>Citrobacter freundii complex</taxon>
    </lineage>
</organism>
<gene>
    <name evidence="1" type="ORF">JAW44_001184</name>
</gene>
<dbReference type="EMBL" id="DACUGV010000001">
    <property type="protein sequence ID" value="HAT7591474.1"/>
    <property type="molecule type" value="Genomic_DNA"/>
</dbReference>
<dbReference type="RefSeq" id="WP_154050572.1">
    <property type="nucleotide sequence ID" value="NZ_CP019986.1"/>
</dbReference>
<sequence>MQKRLTHHPGEKEKTADPAHIVKRVVDKSGGLEFVAHCAALNADTA</sequence>
<name>A0AA37Z6Q1_9ENTR</name>
<accession>A0AA37Z6Q1</accession>
<proteinExistence type="predicted"/>
<evidence type="ECO:0000313" key="2">
    <source>
        <dbReference type="Proteomes" id="UP000867745"/>
    </source>
</evidence>
<reference evidence="1" key="2">
    <citation type="submission" date="2020-11" db="EMBL/GenBank/DDBJ databases">
        <authorList>
            <consortium name="NCBI Pathogen Detection Project"/>
        </authorList>
    </citation>
    <scope>NUCLEOTIDE SEQUENCE</scope>
    <source>
        <strain evidence="1">RS189</strain>
    </source>
</reference>